<dbReference type="NCBIfam" id="TIGR03506">
    <property type="entry name" value="FlgEFG_subfam"/>
    <property type="match status" value="2"/>
</dbReference>
<dbReference type="PANTHER" id="PTHR30435">
    <property type="entry name" value="FLAGELLAR PROTEIN"/>
    <property type="match status" value="1"/>
</dbReference>
<comment type="subcellular location">
    <subcellularLocation>
        <location evidence="1 4">Bacterial flagellum basal body</location>
    </subcellularLocation>
</comment>
<dbReference type="SUPFAM" id="SSF117143">
    <property type="entry name" value="Flagellar hook protein flgE"/>
    <property type="match status" value="1"/>
</dbReference>
<dbReference type="Proteomes" id="UP000231638">
    <property type="component" value="Unassembled WGS sequence"/>
</dbReference>
<dbReference type="GO" id="GO:0071978">
    <property type="term" value="P:bacterial-type flagellum-dependent swarming motility"/>
    <property type="evidence" value="ECO:0007669"/>
    <property type="project" value="TreeGrafter"/>
</dbReference>
<evidence type="ECO:0000256" key="1">
    <source>
        <dbReference type="ARBA" id="ARBA00004117"/>
    </source>
</evidence>
<accession>A0A2D3WHM8</accession>
<keyword evidence="8" id="KW-0969">Cilium</keyword>
<evidence type="ECO:0000256" key="4">
    <source>
        <dbReference type="RuleBase" id="RU362116"/>
    </source>
</evidence>
<dbReference type="InterPro" id="IPR010930">
    <property type="entry name" value="Flg_bb/hook_C_dom"/>
</dbReference>
<dbReference type="Pfam" id="PF06429">
    <property type="entry name" value="Flg_bbr_C"/>
    <property type="match status" value="1"/>
</dbReference>
<reference evidence="8 9" key="1">
    <citation type="journal article" date="2017" name="Front. Microbiol.">
        <title>Comparative Genomic Analysis of the Class Epsilonproteobacteria and Proposed Reclassification to Epsilonbacteraeota (phyl. nov.).</title>
        <authorList>
            <person name="Waite D.W."/>
            <person name="Vanwonterghem I."/>
            <person name="Rinke C."/>
            <person name="Parks D.H."/>
            <person name="Zhang Y."/>
            <person name="Takai K."/>
            <person name="Sievert S.M."/>
            <person name="Simon J."/>
            <person name="Campbell B.J."/>
            <person name="Hanson T.E."/>
            <person name="Woyke T."/>
            <person name="Klotz M.G."/>
            <person name="Hugenholtz P."/>
        </authorList>
    </citation>
    <scope>NUCLEOTIDE SEQUENCE [LARGE SCALE GENOMIC DNA]</scope>
    <source>
        <strain evidence="8">UBA11420</strain>
    </source>
</reference>
<dbReference type="STRING" id="366522.GCA_001548055_02733"/>
<evidence type="ECO:0000256" key="3">
    <source>
        <dbReference type="ARBA" id="ARBA00023143"/>
    </source>
</evidence>
<dbReference type="GO" id="GO:0009425">
    <property type="term" value="C:bacterial-type flagellum basal body"/>
    <property type="evidence" value="ECO:0007669"/>
    <property type="project" value="UniProtKB-SubCell"/>
</dbReference>
<proteinExistence type="inferred from homology"/>
<comment type="similarity">
    <text evidence="2 4">Belongs to the flagella basal body rod proteins family.</text>
</comment>
<dbReference type="Pfam" id="PF00460">
    <property type="entry name" value="Flg_bb_rod"/>
    <property type="match status" value="1"/>
</dbReference>
<dbReference type="InterPro" id="IPR020013">
    <property type="entry name" value="Flagellar_FlgE/F/G"/>
</dbReference>
<name>A0A2D3WHM8_9BACT</name>
<keyword evidence="3 4" id="KW-0975">Bacterial flagellum</keyword>
<evidence type="ECO:0000313" key="9">
    <source>
        <dbReference type="Proteomes" id="UP000231638"/>
    </source>
</evidence>
<dbReference type="Pfam" id="PF22692">
    <property type="entry name" value="LlgE_F_G_D1"/>
    <property type="match status" value="1"/>
</dbReference>
<dbReference type="InterPro" id="IPR053967">
    <property type="entry name" value="LlgE_F_G-like_D1"/>
</dbReference>
<dbReference type="PANTHER" id="PTHR30435:SF19">
    <property type="entry name" value="FLAGELLAR BASAL-BODY ROD PROTEIN FLGG"/>
    <property type="match status" value="1"/>
</dbReference>
<comment type="caution">
    <text evidence="8">The sequence shown here is derived from an EMBL/GenBank/DDBJ whole genome shotgun (WGS) entry which is preliminary data.</text>
</comment>
<sequence length="564" mass="59796">MNSSLYNSVSGVKSFQFAMDVQSNNIANINTIGFKGSTPEISSLFSTTLAGTYAAYTNDDSLGASSQTTAFNMNQGILQNTDNAFDLAIGGEGWFGVQGLNEKTYFTRAGQFSIDSNGDLVDINGNYLLATSGNNITPTTLDETTLSKFGTYYKSTAKTPAQPYAINATGDVPLGSVGKQTKVHLPDLLYYPPTATTNVSYSASLNPKVTTGSVSVPLNSDDYTQTVTAASGKISLNGTTTHTSALQNPQPGDQVLVTVTDNAGKKLTTTTQLDASNQWSISNVNVSELDTSSPLNVSVSVTSNQEVANQDHASIGIIGPDGDKDTLDMTFTKRVPQAASGTTWDVTANIYSFYENYDSTKTYDPALYYVDQKDAKVYEIVDTQTGTLEFDGAGRLLSNSLPALSNGGTTLNVNLGTLNSFDGLVSSTSITKTSSYQTNGTVEGFLKNYGMDGNGNIIAEFDNGKSSAIAKVAVYHFQNDQGLTSASSNLFEESSNSGKAIFYTDKDGNAFLGSNVLNHRLEGSNVSMATALTELIVIQKAFTASSKGITTSDELLQNAINMKQ</sequence>
<organism evidence="8 9">
    <name type="scientific">Sulfurospirillum cavolei</name>
    <dbReference type="NCBI Taxonomy" id="366522"/>
    <lineage>
        <taxon>Bacteria</taxon>
        <taxon>Pseudomonadati</taxon>
        <taxon>Campylobacterota</taxon>
        <taxon>Epsilonproteobacteria</taxon>
        <taxon>Campylobacterales</taxon>
        <taxon>Sulfurospirillaceae</taxon>
        <taxon>Sulfurospirillum</taxon>
    </lineage>
</organism>
<dbReference type="InterPro" id="IPR037925">
    <property type="entry name" value="FlgE/F/G-like"/>
</dbReference>
<feature type="domain" description="Flagellar hook protein FlgE/F/G-like D1" evidence="7">
    <location>
        <begin position="88"/>
        <end position="150"/>
    </location>
</feature>
<feature type="domain" description="Flagellar basal-body/hook protein C-terminal" evidence="6">
    <location>
        <begin position="520"/>
        <end position="562"/>
    </location>
</feature>
<feature type="domain" description="Flagellar basal body rod protein N-terminal" evidence="5">
    <location>
        <begin position="5"/>
        <end position="35"/>
    </location>
</feature>
<evidence type="ECO:0000259" key="7">
    <source>
        <dbReference type="Pfam" id="PF22692"/>
    </source>
</evidence>
<protein>
    <submittedName>
        <fullName evidence="8">Flagellar hook-basal body protein</fullName>
    </submittedName>
</protein>
<gene>
    <name evidence="8" type="ORF">CFH80_00720</name>
</gene>
<dbReference type="EMBL" id="DLUG01000023">
    <property type="protein sequence ID" value="DAB37224.1"/>
    <property type="molecule type" value="Genomic_DNA"/>
</dbReference>
<keyword evidence="8" id="KW-0282">Flagellum</keyword>
<dbReference type="AlphaFoldDB" id="A0A2D3WHM8"/>
<evidence type="ECO:0000259" key="6">
    <source>
        <dbReference type="Pfam" id="PF06429"/>
    </source>
</evidence>
<evidence type="ECO:0000259" key="5">
    <source>
        <dbReference type="Pfam" id="PF00460"/>
    </source>
</evidence>
<keyword evidence="8" id="KW-0966">Cell projection</keyword>
<evidence type="ECO:0000313" key="8">
    <source>
        <dbReference type="EMBL" id="DAB37224.1"/>
    </source>
</evidence>
<evidence type="ECO:0000256" key="2">
    <source>
        <dbReference type="ARBA" id="ARBA00009677"/>
    </source>
</evidence>
<dbReference type="InterPro" id="IPR001444">
    <property type="entry name" value="Flag_bb_rod_N"/>
</dbReference>